<keyword evidence="7" id="KW-1185">Reference proteome</keyword>
<evidence type="ECO:0000313" key="7">
    <source>
        <dbReference type="Proteomes" id="UP000581688"/>
    </source>
</evidence>
<name>A0A841Q5T5_9BACI</name>
<dbReference type="CDD" id="cd05466">
    <property type="entry name" value="PBP2_LTTR_substrate"/>
    <property type="match status" value="1"/>
</dbReference>
<gene>
    <name evidence="6" type="ORF">HNQ94_002166</name>
</gene>
<dbReference type="SUPFAM" id="SSF53850">
    <property type="entry name" value="Periplasmic binding protein-like II"/>
    <property type="match status" value="1"/>
</dbReference>
<dbReference type="SUPFAM" id="SSF46785">
    <property type="entry name" value="Winged helix' DNA-binding domain"/>
    <property type="match status" value="1"/>
</dbReference>
<evidence type="ECO:0000259" key="5">
    <source>
        <dbReference type="PROSITE" id="PS50931"/>
    </source>
</evidence>
<evidence type="ECO:0000256" key="4">
    <source>
        <dbReference type="ARBA" id="ARBA00023163"/>
    </source>
</evidence>
<dbReference type="InterPro" id="IPR005119">
    <property type="entry name" value="LysR_subst-bd"/>
</dbReference>
<comment type="similarity">
    <text evidence="1">Belongs to the LysR transcriptional regulatory family.</text>
</comment>
<dbReference type="Proteomes" id="UP000581688">
    <property type="component" value="Unassembled WGS sequence"/>
</dbReference>
<dbReference type="AlphaFoldDB" id="A0A841Q5T5"/>
<feature type="domain" description="HTH lysR-type" evidence="5">
    <location>
        <begin position="1"/>
        <end position="58"/>
    </location>
</feature>
<dbReference type="GO" id="GO:0000976">
    <property type="term" value="F:transcription cis-regulatory region binding"/>
    <property type="evidence" value="ECO:0007669"/>
    <property type="project" value="TreeGrafter"/>
</dbReference>
<dbReference type="PANTHER" id="PTHR30126:SF78">
    <property type="entry name" value="HTH LYSR-TYPE DOMAIN-CONTAINING PROTEIN"/>
    <property type="match status" value="1"/>
</dbReference>
<dbReference type="Gene3D" id="3.40.190.290">
    <property type="match status" value="1"/>
</dbReference>
<proteinExistence type="inferred from homology"/>
<dbReference type="Pfam" id="PF00126">
    <property type="entry name" value="HTH_1"/>
    <property type="match status" value="1"/>
</dbReference>
<protein>
    <submittedName>
        <fullName evidence="6">DNA-binding transcriptional LysR family regulator</fullName>
    </submittedName>
</protein>
<dbReference type="Gene3D" id="1.10.10.10">
    <property type="entry name" value="Winged helix-like DNA-binding domain superfamily/Winged helix DNA-binding domain"/>
    <property type="match status" value="1"/>
</dbReference>
<keyword evidence="4" id="KW-0804">Transcription</keyword>
<dbReference type="PRINTS" id="PR00039">
    <property type="entry name" value="HTHLYSR"/>
</dbReference>
<dbReference type="Pfam" id="PF03466">
    <property type="entry name" value="LysR_substrate"/>
    <property type="match status" value="1"/>
</dbReference>
<keyword evidence="2" id="KW-0805">Transcription regulation</keyword>
<dbReference type="PANTHER" id="PTHR30126">
    <property type="entry name" value="HTH-TYPE TRANSCRIPTIONAL REGULATOR"/>
    <property type="match status" value="1"/>
</dbReference>
<keyword evidence="3 6" id="KW-0238">DNA-binding</keyword>
<evidence type="ECO:0000256" key="2">
    <source>
        <dbReference type="ARBA" id="ARBA00023015"/>
    </source>
</evidence>
<dbReference type="InterPro" id="IPR000847">
    <property type="entry name" value="LysR_HTH_N"/>
</dbReference>
<evidence type="ECO:0000256" key="3">
    <source>
        <dbReference type="ARBA" id="ARBA00023125"/>
    </source>
</evidence>
<reference evidence="6 7" key="1">
    <citation type="submission" date="2020-08" db="EMBL/GenBank/DDBJ databases">
        <title>Genomic Encyclopedia of Type Strains, Phase IV (KMG-IV): sequencing the most valuable type-strain genomes for metagenomic binning, comparative biology and taxonomic classification.</title>
        <authorList>
            <person name="Goeker M."/>
        </authorList>
    </citation>
    <scope>NUCLEOTIDE SEQUENCE [LARGE SCALE GENOMIC DNA]</scope>
    <source>
        <strain evidence="6 7">DSM 19612</strain>
    </source>
</reference>
<dbReference type="PROSITE" id="PS50931">
    <property type="entry name" value="HTH_LYSR"/>
    <property type="match status" value="1"/>
</dbReference>
<dbReference type="GO" id="GO:0003700">
    <property type="term" value="F:DNA-binding transcription factor activity"/>
    <property type="evidence" value="ECO:0007669"/>
    <property type="project" value="InterPro"/>
</dbReference>
<dbReference type="EMBL" id="JACHGH010000005">
    <property type="protein sequence ID" value="MBB6453717.1"/>
    <property type="molecule type" value="Genomic_DNA"/>
</dbReference>
<dbReference type="RefSeq" id="WP_174495937.1">
    <property type="nucleotide sequence ID" value="NZ_CADDWK010000005.1"/>
</dbReference>
<dbReference type="InterPro" id="IPR036390">
    <property type="entry name" value="WH_DNA-bd_sf"/>
</dbReference>
<dbReference type="InterPro" id="IPR036388">
    <property type="entry name" value="WH-like_DNA-bd_sf"/>
</dbReference>
<sequence>MTEKDWELLLTLHKEGSITKAAQKLYISQPALTYRIKQIEKEFNSQIILRGSKGVVFTSEGDYLVKYAESMKRQLQIAKDNLTNMKNNIQGILRIGVSSNFAMYQLPNILEGFLAKFPNIEIDLTTGWSSKVLKLIQSEEIHVAIIRGDHVWSGEQITLNKEALCIASKKEIDLNNLPNQNLIQYQTDVSLKKTFDDWWLKTFNKTPKVSMEVDSIETCKGLVKTGLGYGIFPSICLEDTVDLHTMDLTIDNKKLLRKTSLLYRKELLDLSVVNAFVSFLKDKYNIVY</sequence>
<organism evidence="6 7">
    <name type="scientific">Salirhabdus euzebyi</name>
    <dbReference type="NCBI Taxonomy" id="394506"/>
    <lineage>
        <taxon>Bacteria</taxon>
        <taxon>Bacillati</taxon>
        <taxon>Bacillota</taxon>
        <taxon>Bacilli</taxon>
        <taxon>Bacillales</taxon>
        <taxon>Bacillaceae</taxon>
        <taxon>Salirhabdus</taxon>
    </lineage>
</organism>
<accession>A0A841Q5T5</accession>
<comment type="caution">
    <text evidence="6">The sequence shown here is derived from an EMBL/GenBank/DDBJ whole genome shotgun (WGS) entry which is preliminary data.</text>
</comment>
<evidence type="ECO:0000256" key="1">
    <source>
        <dbReference type="ARBA" id="ARBA00009437"/>
    </source>
</evidence>
<evidence type="ECO:0000313" key="6">
    <source>
        <dbReference type="EMBL" id="MBB6453717.1"/>
    </source>
</evidence>